<keyword evidence="3" id="KW-1185">Reference proteome</keyword>
<protein>
    <submittedName>
        <fullName evidence="2">Uncharacterized protein</fullName>
    </submittedName>
</protein>
<proteinExistence type="predicted"/>
<dbReference type="Proteomes" id="UP001177003">
    <property type="component" value="Chromosome 5"/>
</dbReference>
<accession>A0AA36E6Q5</accession>
<organism evidence="2 3">
    <name type="scientific">Lactuca saligna</name>
    <name type="common">Willowleaf lettuce</name>
    <dbReference type="NCBI Taxonomy" id="75948"/>
    <lineage>
        <taxon>Eukaryota</taxon>
        <taxon>Viridiplantae</taxon>
        <taxon>Streptophyta</taxon>
        <taxon>Embryophyta</taxon>
        <taxon>Tracheophyta</taxon>
        <taxon>Spermatophyta</taxon>
        <taxon>Magnoliopsida</taxon>
        <taxon>eudicotyledons</taxon>
        <taxon>Gunneridae</taxon>
        <taxon>Pentapetalae</taxon>
        <taxon>asterids</taxon>
        <taxon>campanulids</taxon>
        <taxon>Asterales</taxon>
        <taxon>Asteraceae</taxon>
        <taxon>Cichorioideae</taxon>
        <taxon>Cichorieae</taxon>
        <taxon>Lactucinae</taxon>
        <taxon>Lactuca</taxon>
    </lineage>
</organism>
<feature type="compositionally biased region" description="Basic and acidic residues" evidence="1">
    <location>
        <begin position="70"/>
        <end position="86"/>
    </location>
</feature>
<feature type="compositionally biased region" description="Basic and acidic residues" evidence="1">
    <location>
        <begin position="1"/>
        <end position="10"/>
    </location>
</feature>
<gene>
    <name evidence="2" type="ORF">LSALG_LOCUS24812</name>
</gene>
<sequence length="148" mass="16773">MKKEHQKNLDKANQSVSHSTAMCKEVTAKVEKLIYEAHTFVTTLQTSADSNTSKGNEKIPQQPPKINSHTSDHDEQELKVSNESKDNVASSSRGKGKLLSNKPIVDNNKDEEPDENELKRIKAREAEMDEHQRIIQEAEAKEREEHEA</sequence>
<feature type="region of interest" description="Disordered" evidence="1">
    <location>
        <begin position="1"/>
        <end position="21"/>
    </location>
</feature>
<feature type="compositionally biased region" description="Polar residues" evidence="1">
    <location>
        <begin position="11"/>
        <end position="20"/>
    </location>
</feature>
<feature type="compositionally biased region" description="Polar residues" evidence="1">
    <location>
        <begin position="44"/>
        <end position="54"/>
    </location>
</feature>
<feature type="region of interest" description="Disordered" evidence="1">
    <location>
        <begin position="44"/>
        <end position="148"/>
    </location>
</feature>
<dbReference type="EMBL" id="OX465081">
    <property type="protein sequence ID" value="CAI9285339.1"/>
    <property type="molecule type" value="Genomic_DNA"/>
</dbReference>
<evidence type="ECO:0000313" key="3">
    <source>
        <dbReference type="Proteomes" id="UP001177003"/>
    </source>
</evidence>
<dbReference type="AlphaFoldDB" id="A0AA36E6Q5"/>
<name>A0AA36E6Q5_LACSI</name>
<evidence type="ECO:0000313" key="2">
    <source>
        <dbReference type="EMBL" id="CAI9285339.1"/>
    </source>
</evidence>
<reference evidence="2" key="1">
    <citation type="submission" date="2023-04" db="EMBL/GenBank/DDBJ databases">
        <authorList>
            <person name="Vijverberg K."/>
            <person name="Xiong W."/>
            <person name="Schranz E."/>
        </authorList>
    </citation>
    <scope>NUCLEOTIDE SEQUENCE</scope>
</reference>
<evidence type="ECO:0000256" key="1">
    <source>
        <dbReference type="SAM" id="MobiDB-lite"/>
    </source>
</evidence>
<feature type="compositionally biased region" description="Basic and acidic residues" evidence="1">
    <location>
        <begin position="116"/>
        <end position="148"/>
    </location>
</feature>